<gene>
    <name evidence="3" type="ORF">F2P81_003939</name>
</gene>
<keyword evidence="1" id="KW-0175">Coiled coil</keyword>
<reference evidence="3 4" key="1">
    <citation type="submission" date="2019-06" db="EMBL/GenBank/DDBJ databases">
        <title>Draft genomes of female and male turbot (Scophthalmus maximus).</title>
        <authorList>
            <person name="Xu H."/>
            <person name="Xu X.-W."/>
            <person name="Shao C."/>
            <person name="Chen S."/>
        </authorList>
    </citation>
    <scope>NUCLEOTIDE SEQUENCE [LARGE SCALE GENOMIC DNA]</scope>
    <source>
        <strain evidence="3">Ysfricsl-2016a</strain>
        <tissue evidence="3">Blood</tissue>
    </source>
</reference>
<comment type="caution">
    <text evidence="3">The sequence shown here is derived from an EMBL/GenBank/DDBJ whole genome shotgun (WGS) entry which is preliminary data.</text>
</comment>
<feature type="compositionally biased region" description="Basic and acidic residues" evidence="2">
    <location>
        <begin position="1"/>
        <end position="13"/>
    </location>
</feature>
<sequence>MESRTAVKVDPQRRQQQQFYHKTPAAIGSPCSHHKRTDRKQVLDEDDARKGKTNFHIKRDLLCDDGFTHIYTLYRDEDGNIRQAPANECHCKHLLKKLEGQMKATQKELRLHILTVQERVNSRMGKKDEWTRHQVTQHFFDTVSTQLERWYERKLVEVKQQMELKAQQDRKELLQRISLLEEELERLKINESAESYVP</sequence>
<accession>A0A6A4TPV2</accession>
<organism evidence="3 4">
    <name type="scientific">Scophthalmus maximus</name>
    <name type="common">Turbot</name>
    <name type="synonym">Psetta maxima</name>
    <dbReference type="NCBI Taxonomy" id="52904"/>
    <lineage>
        <taxon>Eukaryota</taxon>
        <taxon>Metazoa</taxon>
        <taxon>Chordata</taxon>
        <taxon>Craniata</taxon>
        <taxon>Vertebrata</taxon>
        <taxon>Euteleostomi</taxon>
        <taxon>Actinopterygii</taxon>
        <taxon>Neopterygii</taxon>
        <taxon>Teleostei</taxon>
        <taxon>Neoteleostei</taxon>
        <taxon>Acanthomorphata</taxon>
        <taxon>Carangaria</taxon>
        <taxon>Pleuronectiformes</taxon>
        <taxon>Pleuronectoidei</taxon>
        <taxon>Scophthalmidae</taxon>
        <taxon>Scophthalmus</taxon>
    </lineage>
</organism>
<evidence type="ECO:0000313" key="4">
    <source>
        <dbReference type="Proteomes" id="UP000438429"/>
    </source>
</evidence>
<evidence type="ECO:0000256" key="2">
    <source>
        <dbReference type="SAM" id="MobiDB-lite"/>
    </source>
</evidence>
<dbReference type="EMBL" id="VEVO01000003">
    <property type="protein sequence ID" value="KAF0044781.1"/>
    <property type="molecule type" value="Genomic_DNA"/>
</dbReference>
<evidence type="ECO:0000256" key="1">
    <source>
        <dbReference type="SAM" id="Coils"/>
    </source>
</evidence>
<evidence type="ECO:0000313" key="3">
    <source>
        <dbReference type="EMBL" id="KAF0044781.1"/>
    </source>
</evidence>
<dbReference type="AlphaFoldDB" id="A0A6A4TPV2"/>
<feature type="coiled-coil region" evidence="1">
    <location>
        <begin position="163"/>
        <end position="190"/>
    </location>
</feature>
<proteinExistence type="predicted"/>
<name>A0A6A4TPV2_SCOMX</name>
<dbReference type="Proteomes" id="UP000438429">
    <property type="component" value="Unassembled WGS sequence"/>
</dbReference>
<protein>
    <submittedName>
        <fullName evidence="3">Uncharacterized protein</fullName>
    </submittedName>
</protein>
<feature type="region of interest" description="Disordered" evidence="2">
    <location>
        <begin position="1"/>
        <end position="45"/>
    </location>
</feature>